<reference evidence="2 3" key="1">
    <citation type="journal article" date="2016" name="Nat. Commun.">
        <title>Thousands of microbial genomes shed light on interconnected biogeochemical processes in an aquifer system.</title>
        <authorList>
            <person name="Anantharaman K."/>
            <person name="Brown C.T."/>
            <person name="Hug L.A."/>
            <person name="Sharon I."/>
            <person name="Castelle C.J."/>
            <person name="Probst A.J."/>
            <person name="Thomas B.C."/>
            <person name="Singh A."/>
            <person name="Wilkins M.J."/>
            <person name="Karaoz U."/>
            <person name="Brodie E.L."/>
            <person name="Williams K.H."/>
            <person name="Hubbard S.S."/>
            <person name="Banfield J.F."/>
        </authorList>
    </citation>
    <scope>NUCLEOTIDE SEQUENCE [LARGE SCALE GENOMIC DNA]</scope>
</reference>
<keyword evidence="1" id="KW-1133">Transmembrane helix</keyword>
<protein>
    <recommendedName>
        <fullName evidence="4">DUF4932 domain-containing protein</fullName>
    </recommendedName>
</protein>
<evidence type="ECO:0000256" key="1">
    <source>
        <dbReference type="SAM" id="Phobius"/>
    </source>
</evidence>
<evidence type="ECO:0000313" key="3">
    <source>
        <dbReference type="Proteomes" id="UP000178085"/>
    </source>
</evidence>
<name>A0A1F4NQU2_UNCK3</name>
<dbReference type="Proteomes" id="UP000178085">
    <property type="component" value="Unassembled WGS sequence"/>
</dbReference>
<keyword evidence="1" id="KW-0812">Transmembrane</keyword>
<accession>A0A1F4NQU2</accession>
<evidence type="ECO:0000313" key="2">
    <source>
        <dbReference type="EMBL" id="OGB73780.1"/>
    </source>
</evidence>
<feature type="transmembrane region" description="Helical" evidence="1">
    <location>
        <begin position="12"/>
        <end position="34"/>
    </location>
</feature>
<dbReference type="EMBL" id="METD01000001">
    <property type="protein sequence ID" value="OGB73780.1"/>
    <property type="molecule type" value="Genomic_DNA"/>
</dbReference>
<proteinExistence type="predicted"/>
<comment type="caution">
    <text evidence="2">The sequence shown here is derived from an EMBL/GenBank/DDBJ whole genome shotgun (WGS) entry which is preliminary data.</text>
</comment>
<sequence length="277" mass="32498">MKVRVVADKRIFCLYVALNAMVYGGGNAGVVYSVRQRVWEWFGQQNLTLEPLKQFFAKYPEGNYYRFRDWALSHGEPPEFSEINDFWRRNNPKELDGFAELLRDFWVQTNLEQLWRDLSEDYLAVVGETQINGEIAAKQVQKYLRMKDMGIDELVIVPNLLENYNTGFGPKLGRVAYAILGPSENGFSVSRISHELLHSIINPLTEDYDKAKRSSLREYIIRAMVLRMNPDQSRHQELIIETYPQLDQFWGKLRDFEADGQPFDEYLRTWLPTIRLD</sequence>
<evidence type="ECO:0008006" key="4">
    <source>
        <dbReference type="Google" id="ProtNLM"/>
    </source>
</evidence>
<keyword evidence="1" id="KW-0472">Membrane</keyword>
<organism evidence="2 3">
    <name type="scientific">candidate division Kazan bacterium RIFCSPLOWO2_01_FULL_45_19</name>
    <dbReference type="NCBI Taxonomy" id="1798538"/>
    <lineage>
        <taxon>Bacteria</taxon>
        <taxon>Bacteria division Kazan-3B-28</taxon>
    </lineage>
</organism>
<dbReference type="AlphaFoldDB" id="A0A1F4NQU2"/>
<gene>
    <name evidence="2" type="ORF">A3K51_03055</name>
</gene>